<feature type="compositionally biased region" description="Polar residues" evidence="7">
    <location>
        <begin position="340"/>
        <end position="354"/>
    </location>
</feature>
<evidence type="ECO:0000259" key="8">
    <source>
        <dbReference type="PROSITE" id="PS50048"/>
    </source>
</evidence>
<evidence type="ECO:0000256" key="5">
    <source>
        <dbReference type="ARBA" id="ARBA00023163"/>
    </source>
</evidence>
<proteinExistence type="predicted"/>
<dbReference type="CDD" id="cd12148">
    <property type="entry name" value="fungal_TF_MHR"/>
    <property type="match status" value="1"/>
</dbReference>
<keyword evidence="3" id="KW-0805">Transcription regulation</keyword>
<dbReference type="InterPro" id="IPR036864">
    <property type="entry name" value="Zn2-C6_fun-type_DNA-bd_sf"/>
</dbReference>
<dbReference type="GO" id="GO:0000981">
    <property type="term" value="F:DNA-binding transcription factor activity, RNA polymerase II-specific"/>
    <property type="evidence" value="ECO:0007669"/>
    <property type="project" value="InterPro"/>
</dbReference>
<evidence type="ECO:0000256" key="1">
    <source>
        <dbReference type="ARBA" id="ARBA00004123"/>
    </source>
</evidence>
<evidence type="ECO:0000256" key="3">
    <source>
        <dbReference type="ARBA" id="ARBA00023015"/>
    </source>
</evidence>
<name>A0A1B9GTS4_9TREE</name>
<feature type="region of interest" description="Disordered" evidence="7">
    <location>
        <begin position="118"/>
        <end position="307"/>
    </location>
</feature>
<dbReference type="Pfam" id="PF04082">
    <property type="entry name" value="Fungal_trans"/>
    <property type="match status" value="1"/>
</dbReference>
<dbReference type="AlphaFoldDB" id="A0A1B9GTS4"/>
<keyword evidence="10" id="KW-1185">Reference proteome</keyword>
<dbReference type="GO" id="GO:0005634">
    <property type="term" value="C:nucleus"/>
    <property type="evidence" value="ECO:0007669"/>
    <property type="project" value="UniProtKB-SubCell"/>
</dbReference>
<feature type="region of interest" description="Disordered" evidence="7">
    <location>
        <begin position="1"/>
        <end position="78"/>
    </location>
</feature>
<evidence type="ECO:0000256" key="2">
    <source>
        <dbReference type="ARBA" id="ARBA00022723"/>
    </source>
</evidence>
<dbReference type="InterPro" id="IPR007219">
    <property type="entry name" value="XnlR_reg_dom"/>
</dbReference>
<feature type="compositionally biased region" description="Low complexity" evidence="7">
    <location>
        <begin position="413"/>
        <end position="429"/>
    </location>
</feature>
<evidence type="ECO:0000313" key="9">
    <source>
        <dbReference type="EMBL" id="OCF34416.1"/>
    </source>
</evidence>
<feature type="region of interest" description="Disordered" evidence="7">
    <location>
        <begin position="337"/>
        <end position="446"/>
    </location>
</feature>
<gene>
    <name evidence="9" type="ORF">I316_03930</name>
</gene>
<dbReference type="InterPro" id="IPR051089">
    <property type="entry name" value="prtT"/>
</dbReference>
<organism evidence="9 10">
    <name type="scientific">Kwoniella heveanensis BCC8398</name>
    <dbReference type="NCBI Taxonomy" id="1296120"/>
    <lineage>
        <taxon>Eukaryota</taxon>
        <taxon>Fungi</taxon>
        <taxon>Dikarya</taxon>
        <taxon>Basidiomycota</taxon>
        <taxon>Agaricomycotina</taxon>
        <taxon>Tremellomycetes</taxon>
        <taxon>Tremellales</taxon>
        <taxon>Cryptococcaceae</taxon>
        <taxon>Kwoniella</taxon>
    </lineage>
</organism>
<dbReference type="Proteomes" id="UP000092666">
    <property type="component" value="Unassembled WGS sequence"/>
</dbReference>
<dbReference type="STRING" id="1296120.A0A1B9GTS4"/>
<keyword evidence="6" id="KW-0539">Nucleus</keyword>
<sequence>MSPFSTTTDRGGNGTGSGFERDLGHGYGHAPSQSAPQSQSQSPGRPEERYSQQDHSMNIDTGSAGHTPVKGPVKRPRQACTNCRALKTRCLPYGGGSMKSKDTCSRCAKYGLKCDYERKPRGKAGEADEPSAGPGDMPPALWESGTDGMPRPRDGAGQHFHYGVDEMKGRFRGNDCPSGNHGQGSHRSSESYSMKGAGVISSSEPSPSTWTAPRQPDVKPHISTSSSSSATFQSGPHVTQHADSSMQTAANMSNSPTGQPPTFYDIGNRTNSLGCPAVPTHIPPPQHQPQGDPQSFHQQDPSRSISSTYISSVDSAGRPMNGPNDYTSAYRVSGAPYLQTPLSTNSSNRPSTTDVRAHLPSTHPAAGGTYVRSRKTEISTLITDHLDPHLGRDDSRSPSPSRSRRYSAFDHPTTSSSSSRFQSRNSQTSKSGSARNSFVGRPASTPTRVTVHPIDLGMLSEPEARHLFHQFFTRLADIIACFDPAYTTYERARSSPALFTAMLFASARFFRPDISPTLRSHAEVLVNRAVTEGVFDLPTIQALLVLAYWKLPKDGTAYIKLGIAIRAACQLRLWKKRAGPLPQDEEEARAVLDRERTWMALVGMDRAYSHIFEQPVMVPNSELQLTDGETWAFEHEHLNITIDWYLAWHAW</sequence>
<comment type="subcellular location">
    <subcellularLocation>
        <location evidence="1">Nucleus</location>
    </subcellularLocation>
</comment>
<dbReference type="Pfam" id="PF00172">
    <property type="entry name" value="Zn_clus"/>
    <property type="match status" value="1"/>
</dbReference>
<dbReference type="SUPFAM" id="SSF57701">
    <property type="entry name" value="Zn2/Cys6 DNA-binding domain"/>
    <property type="match status" value="1"/>
</dbReference>
<feature type="compositionally biased region" description="Polar residues" evidence="7">
    <location>
        <begin position="200"/>
        <end position="212"/>
    </location>
</feature>
<dbReference type="GO" id="GO:0000976">
    <property type="term" value="F:transcription cis-regulatory region binding"/>
    <property type="evidence" value="ECO:0007669"/>
    <property type="project" value="TreeGrafter"/>
</dbReference>
<dbReference type="Gene3D" id="4.10.240.10">
    <property type="entry name" value="Zn(2)-C6 fungal-type DNA-binding domain"/>
    <property type="match status" value="1"/>
</dbReference>
<dbReference type="GO" id="GO:0006351">
    <property type="term" value="P:DNA-templated transcription"/>
    <property type="evidence" value="ECO:0007669"/>
    <property type="project" value="InterPro"/>
</dbReference>
<dbReference type="GO" id="GO:0008270">
    <property type="term" value="F:zinc ion binding"/>
    <property type="evidence" value="ECO:0007669"/>
    <property type="project" value="InterPro"/>
</dbReference>
<evidence type="ECO:0000256" key="4">
    <source>
        <dbReference type="ARBA" id="ARBA00023125"/>
    </source>
</evidence>
<reference evidence="10" key="2">
    <citation type="submission" date="2013-12" db="EMBL/GenBank/DDBJ databases">
        <title>Evolution of pathogenesis and genome organization in the Tremellales.</title>
        <authorList>
            <person name="Cuomo C."/>
            <person name="Litvintseva A."/>
            <person name="Heitman J."/>
            <person name="Chen Y."/>
            <person name="Sun S."/>
            <person name="Springer D."/>
            <person name="Dromer F."/>
            <person name="Young S."/>
            <person name="Zeng Q."/>
            <person name="Chapman S."/>
            <person name="Gujja S."/>
            <person name="Saif S."/>
            <person name="Birren B."/>
        </authorList>
    </citation>
    <scope>NUCLEOTIDE SEQUENCE [LARGE SCALE GENOMIC DNA]</scope>
    <source>
        <strain evidence="10">BCC8398</strain>
    </source>
</reference>
<feature type="compositionally biased region" description="Polar residues" evidence="7">
    <location>
        <begin position="230"/>
        <end position="257"/>
    </location>
</feature>
<reference evidence="9 10" key="1">
    <citation type="submission" date="2013-07" db="EMBL/GenBank/DDBJ databases">
        <title>The Genome Sequence of Cryptococcus heveanensis BCC8398.</title>
        <authorList>
            <consortium name="The Broad Institute Genome Sequencing Platform"/>
            <person name="Cuomo C."/>
            <person name="Litvintseva A."/>
            <person name="Chen Y."/>
            <person name="Heitman J."/>
            <person name="Sun S."/>
            <person name="Springer D."/>
            <person name="Dromer F."/>
            <person name="Young S.K."/>
            <person name="Zeng Q."/>
            <person name="Gargeya S."/>
            <person name="Fitzgerald M."/>
            <person name="Abouelleil A."/>
            <person name="Alvarado L."/>
            <person name="Berlin A.M."/>
            <person name="Chapman S.B."/>
            <person name="Dewar J."/>
            <person name="Goldberg J."/>
            <person name="Griggs A."/>
            <person name="Gujja S."/>
            <person name="Hansen M."/>
            <person name="Howarth C."/>
            <person name="Imamovic A."/>
            <person name="Larimer J."/>
            <person name="McCowan C."/>
            <person name="Murphy C."/>
            <person name="Pearson M."/>
            <person name="Priest M."/>
            <person name="Roberts A."/>
            <person name="Saif S."/>
            <person name="Shea T."/>
            <person name="Sykes S."/>
            <person name="Wortman J."/>
            <person name="Nusbaum C."/>
            <person name="Birren B."/>
        </authorList>
    </citation>
    <scope>NUCLEOTIDE SEQUENCE [LARGE SCALE GENOMIC DNA]</scope>
    <source>
        <strain evidence="9 10">BCC8398</strain>
    </source>
</reference>
<dbReference type="PANTHER" id="PTHR31845">
    <property type="entry name" value="FINGER DOMAIN PROTEIN, PUTATIVE-RELATED"/>
    <property type="match status" value="1"/>
</dbReference>
<dbReference type="OrthoDB" id="2569636at2759"/>
<evidence type="ECO:0000313" key="10">
    <source>
        <dbReference type="Proteomes" id="UP000092666"/>
    </source>
</evidence>
<feature type="compositionally biased region" description="Basic and acidic residues" evidence="7">
    <location>
        <begin position="384"/>
        <end position="396"/>
    </location>
</feature>
<feature type="compositionally biased region" description="Polar residues" evidence="7">
    <location>
        <begin position="1"/>
        <end position="10"/>
    </location>
</feature>
<dbReference type="CDD" id="cd00067">
    <property type="entry name" value="GAL4"/>
    <property type="match status" value="1"/>
</dbReference>
<evidence type="ECO:0000256" key="7">
    <source>
        <dbReference type="SAM" id="MobiDB-lite"/>
    </source>
</evidence>
<keyword evidence="4" id="KW-0238">DNA-binding</keyword>
<evidence type="ECO:0000256" key="6">
    <source>
        <dbReference type="ARBA" id="ARBA00023242"/>
    </source>
</evidence>
<dbReference type="InterPro" id="IPR001138">
    <property type="entry name" value="Zn2Cys6_DnaBD"/>
</dbReference>
<dbReference type="SMART" id="SM00066">
    <property type="entry name" value="GAL4"/>
    <property type="match status" value="1"/>
</dbReference>
<dbReference type="PANTHER" id="PTHR31845:SF19">
    <property type="entry name" value="TRANSCRIPTION FACTOR DOMAIN-CONTAINING PROTEIN"/>
    <property type="match status" value="1"/>
</dbReference>
<dbReference type="PROSITE" id="PS50048">
    <property type="entry name" value="ZN2_CY6_FUNGAL_2"/>
    <property type="match status" value="1"/>
</dbReference>
<feature type="domain" description="Zn(2)-C6 fungal-type" evidence="8">
    <location>
        <begin position="79"/>
        <end position="116"/>
    </location>
</feature>
<feature type="compositionally biased region" description="Polar residues" evidence="7">
    <location>
        <begin position="183"/>
        <end position="192"/>
    </location>
</feature>
<feature type="compositionally biased region" description="Low complexity" evidence="7">
    <location>
        <begin position="30"/>
        <end position="43"/>
    </location>
</feature>
<dbReference type="EMBL" id="KV700125">
    <property type="protein sequence ID" value="OCF34416.1"/>
    <property type="molecule type" value="Genomic_DNA"/>
</dbReference>
<keyword evidence="2" id="KW-0479">Metal-binding</keyword>
<protein>
    <recommendedName>
        <fullName evidence="8">Zn(2)-C6 fungal-type domain-containing protein</fullName>
    </recommendedName>
</protein>
<feature type="compositionally biased region" description="Basic and acidic residues" evidence="7">
    <location>
        <begin position="150"/>
        <end position="173"/>
    </location>
</feature>
<accession>A0A1B9GTS4</accession>
<keyword evidence="5" id="KW-0804">Transcription</keyword>